<accession>A0AAN6Q326</accession>
<evidence type="ECO:0000256" key="1">
    <source>
        <dbReference type="SAM" id="MobiDB-lite"/>
    </source>
</evidence>
<keyword evidence="3" id="KW-1185">Reference proteome</keyword>
<dbReference type="AlphaFoldDB" id="A0AAN6Q326"/>
<dbReference type="Proteomes" id="UP001305647">
    <property type="component" value="Unassembled WGS sequence"/>
</dbReference>
<comment type="caution">
    <text evidence="2">The sequence shown here is derived from an EMBL/GenBank/DDBJ whole genome shotgun (WGS) entry which is preliminary data.</text>
</comment>
<reference evidence="2" key="2">
    <citation type="submission" date="2023-05" db="EMBL/GenBank/DDBJ databases">
        <authorList>
            <consortium name="Lawrence Berkeley National Laboratory"/>
            <person name="Steindorff A."/>
            <person name="Hensen N."/>
            <person name="Bonometti L."/>
            <person name="Westerberg I."/>
            <person name="Brannstrom I.O."/>
            <person name="Guillou S."/>
            <person name="Cros-Aarteil S."/>
            <person name="Calhoun S."/>
            <person name="Haridas S."/>
            <person name="Kuo A."/>
            <person name="Mondo S."/>
            <person name="Pangilinan J."/>
            <person name="Riley R."/>
            <person name="Labutti K."/>
            <person name="Andreopoulos B."/>
            <person name="Lipzen A."/>
            <person name="Chen C."/>
            <person name="Yanf M."/>
            <person name="Daum C."/>
            <person name="Ng V."/>
            <person name="Clum A."/>
            <person name="Ohm R."/>
            <person name="Martin F."/>
            <person name="Silar P."/>
            <person name="Natvig D."/>
            <person name="Lalanne C."/>
            <person name="Gautier V."/>
            <person name="Ament-Velasquez S.L."/>
            <person name="Kruys A."/>
            <person name="Hutchinson M.I."/>
            <person name="Powell A.J."/>
            <person name="Barry K."/>
            <person name="Miller A.N."/>
            <person name="Grigoriev I.V."/>
            <person name="Debuchy R."/>
            <person name="Gladieux P."/>
            <person name="Thoren M.H."/>
            <person name="Johannesson H."/>
        </authorList>
    </citation>
    <scope>NUCLEOTIDE SEQUENCE</scope>
    <source>
        <strain evidence="2">CBS 757.83</strain>
    </source>
</reference>
<organism evidence="2 3">
    <name type="scientific">Parathielavia hyrcaniae</name>
    <dbReference type="NCBI Taxonomy" id="113614"/>
    <lineage>
        <taxon>Eukaryota</taxon>
        <taxon>Fungi</taxon>
        <taxon>Dikarya</taxon>
        <taxon>Ascomycota</taxon>
        <taxon>Pezizomycotina</taxon>
        <taxon>Sordariomycetes</taxon>
        <taxon>Sordariomycetidae</taxon>
        <taxon>Sordariales</taxon>
        <taxon>Chaetomiaceae</taxon>
        <taxon>Parathielavia</taxon>
    </lineage>
</organism>
<protein>
    <submittedName>
        <fullName evidence="2">Uncharacterized protein</fullName>
    </submittedName>
</protein>
<reference evidence="2" key="1">
    <citation type="journal article" date="2023" name="Mol. Phylogenet. Evol.">
        <title>Genome-scale phylogeny and comparative genomics of the fungal order Sordariales.</title>
        <authorList>
            <person name="Hensen N."/>
            <person name="Bonometti L."/>
            <person name="Westerberg I."/>
            <person name="Brannstrom I.O."/>
            <person name="Guillou S."/>
            <person name="Cros-Aarteil S."/>
            <person name="Calhoun S."/>
            <person name="Haridas S."/>
            <person name="Kuo A."/>
            <person name="Mondo S."/>
            <person name="Pangilinan J."/>
            <person name="Riley R."/>
            <person name="LaButti K."/>
            <person name="Andreopoulos B."/>
            <person name="Lipzen A."/>
            <person name="Chen C."/>
            <person name="Yan M."/>
            <person name="Daum C."/>
            <person name="Ng V."/>
            <person name="Clum A."/>
            <person name="Steindorff A."/>
            <person name="Ohm R.A."/>
            <person name="Martin F."/>
            <person name="Silar P."/>
            <person name="Natvig D.O."/>
            <person name="Lalanne C."/>
            <person name="Gautier V."/>
            <person name="Ament-Velasquez S.L."/>
            <person name="Kruys A."/>
            <person name="Hutchinson M.I."/>
            <person name="Powell A.J."/>
            <person name="Barry K."/>
            <person name="Miller A.N."/>
            <person name="Grigoriev I.V."/>
            <person name="Debuchy R."/>
            <person name="Gladieux P."/>
            <person name="Hiltunen Thoren M."/>
            <person name="Johannesson H."/>
        </authorList>
    </citation>
    <scope>NUCLEOTIDE SEQUENCE</scope>
    <source>
        <strain evidence="2">CBS 757.83</strain>
    </source>
</reference>
<feature type="compositionally biased region" description="Polar residues" evidence="1">
    <location>
        <begin position="29"/>
        <end position="40"/>
    </location>
</feature>
<evidence type="ECO:0000313" key="3">
    <source>
        <dbReference type="Proteomes" id="UP001305647"/>
    </source>
</evidence>
<sequence>MRKRLKNPAPLEISERKQVGDAEAALNPLPSTAAANQRTSPPYLHRGSDSAF</sequence>
<evidence type="ECO:0000313" key="2">
    <source>
        <dbReference type="EMBL" id="KAK4102675.1"/>
    </source>
</evidence>
<dbReference type="EMBL" id="MU863631">
    <property type="protein sequence ID" value="KAK4102675.1"/>
    <property type="molecule type" value="Genomic_DNA"/>
</dbReference>
<gene>
    <name evidence="2" type="ORF">N658DRAFT_506284</name>
</gene>
<feature type="region of interest" description="Disordered" evidence="1">
    <location>
        <begin position="1"/>
        <end position="52"/>
    </location>
</feature>
<proteinExistence type="predicted"/>
<name>A0AAN6Q326_9PEZI</name>